<evidence type="ECO:0000259" key="4">
    <source>
        <dbReference type="Pfam" id="PF02225"/>
    </source>
</evidence>
<dbReference type="SUPFAM" id="SSF52025">
    <property type="entry name" value="PA domain"/>
    <property type="match status" value="1"/>
</dbReference>
<dbReference type="InterPro" id="IPR046450">
    <property type="entry name" value="PA_dom_sf"/>
</dbReference>
<gene>
    <name evidence="5" type="ORF">Ccrd_018485</name>
</gene>
<dbReference type="GO" id="GO:0006508">
    <property type="term" value="P:proteolysis"/>
    <property type="evidence" value="ECO:0007669"/>
    <property type="project" value="UniProtKB-KW"/>
</dbReference>
<dbReference type="GO" id="GO:0008233">
    <property type="term" value="F:peptidase activity"/>
    <property type="evidence" value="ECO:0007669"/>
    <property type="project" value="UniProtKB-KW"/>
</dbReference>
<keyword evidence="1 3" id="KW-0732">Signal</keyword>
<evidence type="ECO:0000256" key="3">
    <source>
        <dbReference type="SAM" id="SignalP"/>
    </source>
</evidence>
<feature type="domain" description="PA" evidence="4">
    <location>
        <begin position="61"/>
        <end position="163"/>
    </location>
</feature>
<dbReference type="Gene3D" id="3.50.30.30">
    <property type="match status" value="1"/>
</dbReference>
<dbReference type="Proteomes" id="UP000243975">
    <property type="component" value="Unassembled WGS sequence"/>
</dbReference>
<keyword evidence="5" id="KW-0378">Hydrolase</keyword>
<accession>A0A103Y647</accession>
<protein>
    <submittedName>
        <fullName evidence="5">Protease-associated domain, PA</fullName>
    </submittedName>
</protein>
<evidence type="ECO:0000313" key="6">
    <source>
        <dbReference type="Proteomes" id="UP000243975"/>
    </source>
</evidence>
<dbReference type="OMA" id="VNQKACK"/>
<reference evidence="5 6" key="1">
    <citation type="journal article" date="2016" name="Sci. Rep.">
        <title>The genome sequence of the outbreeding globe artichoke constructed de novo incorporating a phase-aware low-pass sequencing strategy of F1 progeny.</title>
        <authorList>
            <person name="Scaglione D."/>
            <person name="Reyes-Chin-Wo S."/>
            <person name="Acquadro A."/>
            <person name="Froenicke L."/>
            <person name="Portis E."/>
            <person name="Beitel C."/>
            <person name="Tirone M."/>
            <person name="Mauro R."/>
            <person name="Lo Monaco A."/>
            <person name="Mauromicale G."/>
            <person name="Faccioli P."/>
            <person name="Cattivelli L."/>
            <person name="Rieseberg L."/>
            <person name="Michelmore R."/>
            <person name="Lanteri S."/>
        </authorList>
    </citation>
    <scope>NUCLEOTIDE SEQUENCE [LARGE SCALE GENOMIC DNA]</scope>
    <source>
        <strain evidence="5">2C</strain>
    </source>
</reference>
<dbReference type="STRING" id="59895.A0A103Y647"/>
<sequence length="205" mass="23047">MNGFKMGFVICVWFLFMLGSCFCRFVVVNNSLEVISPKNLKATYEYAIDSSSFPRCEGPLSGDVVYPKVNQKACKSFIDDFSWTTKTSGGSNPAFLLADRGDCYFTLKALNAQNAGAVAILVADDRHESLFTMDFPEDEGAPVNYLENITIPLAFISQSFGISLKKRLYENERRYFIQICESITSYGQQLAMVIDEYGQRCDTQK</sequence>
<name>A0A103Y647_CYNCS</name>
<dbReference type="PANTHER" id="PTHR22702">
    <property type="entry name" value="PROTEASE-ASSOCIATED DOMAIN-CONTAINING PROTEIN"/>
    <property type="match status" value="1"/>
</dbReference>
<keyword evidence="5" id="KW-0645">Protease</keyword>
<dbReference type="AlphaFoldDB" id="A0A103Y647"/>
<keyword evidence="6" id="KW-1185">Reference proteome</keyword>
<dbReference type="Pfam" id="PF02225">
    <property type="entry name" value="PA"/>
    <property type="match status" value="1"/>
</dbReference>
<evidence type="ECO:0000313" key="5">
    <source>
        <dbReference type="EMBL" id="KVI03224.1"/>
    </source>
</evidence>
<feature type="signal peptide" evidence="3">
    <location>
        <begin position="1"/>
        <end position="23"/>
    </location>
</feature>
<dbReference type="Gramene" id="KVI03224">
    <property type="protein sequence ID" value="KVI03224"/>
    <property type="gene ID" value="Ccrd_018485"/>
</dbReference>
<keyword evidence="2" id="KW-0325">Glycoprotein</keyword>
<organism evidence="5 6">
    <name type="scientific">Cynara cardunculus var. scolymus</name>
    <name type="common">Globe artichoke</name>
    <name type="synonym">Cynara scolymus</name>
    <dbReference type="NCBI Taxonomy" id="59895"/>
    <lineage>
        <taxon>Eukaryota</taxon>
        <taxon>Viridiplantae</taxon>
        <taxon>Streptophyta</taxon>
        <taxon>Embryophyta</taxon>
        <taxon>Tracheophyta</taxon>
        <taxon>Spermatophyta</taxon>
        <taxon>Magnoliopsida</taxon>
        <taxon>eudicotyledons</taxon>
        <taxon>Gunneridae</taxon>
        <taxon>Pentapetalae</taxon>
        <taxon>asterids</taxon>
        <taxon>campanulids</taxon>
        <taxon>Asterales</taxon>
        <taxon>Asteraceae</taxon>
        <taxon>Carduoideae</taxon>
        <taxon>Cardueae</taxon>
        <taxon>Carduinae</taxon>
        <taxon>Cynara</taxon>
    </lineage>
</organism>
<dbReference type="PROSITE" id="PS51257">
    <property type="entry name" value="PROKAR_LIPOPROTEIN"/>
    <property type="match status" value="1"/>
</dbReference>
<comment type="caution">
    <text evidence="5">The sequence shown here is derived from an EMBL/GenBank/DDBJ whole genome shotgun (WGS) entry which is preliminary data.</text>
</comment>
<proteinExistence type="predicted"/>
<evidence type="ECO:0000256" key="2">
    <source>
        <dbReference type="ARBA" id="ARBA00023180"/>
    </source>
</evidence>
<dbReference type="PANTHER" id="PTHR22702:SF1">
    <property type="entry name" value="PROTEASE-ASSOCIATED DOMAIN-CONTAINING PROTEIN 1"/>
    <property type="match status" value="1"/>
</dbReference>
<evidence type="ECO:0000256" key="1">
    <source>
        <dbReference type="ARBA" id="ARBA00022729"/>
    </source>
</evidence>
<dbReference type="EMBL" id="LEKV01002407">
    <property type="protein sequence ID" value="KVI03224.1"/>
    <property type="molecule type" value="Genomic_DNA"/>
</dbReference>
<dbReference type="InterPro" id="IPR003137">
    <property type="entry name" value="PA_domain"/>
</dbReference>
<feature type="chain" id="PRO_5007119428" evidence="3">
    <location>
        <begin position="24"/>
        <end position="205"/>
    </location>
</feature>